<dbReference type="EC" id="3.1.2.-" evidence="1"/>
<dbReference type="PANTHER" id="PTHR31793:SF24">
    <property type="entry name" value="LONG-CHAIN ACYL-COA THIOESTERASE FADM"/>
    <property type="match status" value="1"/>
</dbReference>
<keyword evidence="1" id="KW-0378">Hydrolase</keyword>
<protein>
    <submittedName>
        <fullName evidence="1">Acyl-CoA thioester hydrolase</fullName>
        <ecNumber evidence="1">3.1.2.-</ecNumber>
    </submittedName>
</protein>
<dbReference type="Proteomes" id="UP000547528">
    <property type="component" value="Unassembled WGS sequence"/>
</dbReference>
<dbReference type="GO" id="GO:0047617">
    <property type="term" value="F:fatty acyl-CoA hydrolase activity"/>
    <property type="evidence" value="ECO:0007669"/>
    <property type="project" value="TreeGrafter"/>
</dbReference>
<sequence>MNYSADAPQYAFRCELQLRWSDQDLLGHVNNARTVTLAEEARVRADTAWFDDAAKVGSRVVRTQRIDFEAPIRYGPSLYASVWVARIGRTSFTLVHDLWQQGHRCALIEAVMVEVDPETGRPVPISDEDRELLEAHAADSSGD</sequence>
<gene>
    <name evidence="1" type="ORF">FHX47_001566</name>
</gene>
<evidence type="ECO:0000313" key="1">
    <source>
        <dbReference type="EMBL" id="MBB3667943.1"/>
    </source>
</evidence>
<reference evidence="1 2" key="1">
    <citation type="submission" date="2020-08" db="EMBL/GenBank/DDBJ databases">
        <title>Sequencing the genomes of 1000 actinobacteria strains.</title>
        <authorList>
            <person name="Klenk H.-P."/>
        </authorList>
    </citation>
    <scope>NUCLEOTIDE SEQUENCE [LARGE SCALE GENOMIC DNA]</scope>
    <source>
        <strain evidence="1 2">DSM 28238</strain>
    </source>
</reference>
<dbReference type="Gene3D" id="3.10.129.10">
    <property type="entry name" value="Hotdog Thioesterase"/>
    <property type="match status" value="1"/>
</dbReference>
<comment type="caution">
    <text evidence="1">The sequence shown here is derived from an EMBL/GenBank/DDBJ whole genome shotgun (WGS) entry which is preliminary data.</text>
</comment>
<accession>A0A7W5Y185</accession>
<evidence type="ECO:0000313" key="2">
    <source>
        <dbReference type="Proteomes" id="UP000547528"/>
    </source>
</evidence>
<keyword evidence="2" id="KW-1185">Reference proteome</keyword>
<dbReference type="CDD" id="cd00586">
    <property type="entry name" value="4HBT"/>
    <property type="match status" value="1"/>
</dbReference>
<dbReference type="EMBL" id="JACIBT010000005">
    <property type="protein sequence ID" value="MBB3667943.1"/>
    <property type="molecule type" value="Genomic_DNA"/>
</dbReference>
<dbReference type="InterPro" id="IPR050563">
    <property type="entry name" value="4-hydroxybenzoyl-CoA_TE"/>
</dbReference>
<dbReference type="Pfam" id="PF13279">
    <property type="entry name" value="4HBT_2"/>
    <property type="match status" value="1"/>
</dbReference>
<name>A0A7W5Y185_9MICC</name>
<dbReference type="SUPFAM" id="SSF54637">
    <property type="entry name" value="Thioesterase/thiol ester dehydrase-isomerase"/>
    <property type="match status" value="1"/>
</dbReference>
<organism evidence="1 2">
    <name type="scientific">Garicola koreensis</name>
    <dbReference type="NCBI Taxonomy" id="1262554"/>
    <lineage>
        <taxon>Bacteria</taxon>
        <taxon>Bacillati</taxon>
        <taxon>Actinomycetota</taxon>
        <taxon>Actinomycetes</taxon>
        <taxon>Micrococcales</taxon>
        <taxon>Micrococcaceae</taxon>
        <taxon>Garicola</taxon>
    </lineage>
</organism>
<dbReference type="RefSeq" id="WP_183358358.1">
    <property type="nucleotide sequence ID" value="NZ_BAABKR010000011.1"/>
</dbReference>
<dbReference type="PANTHER" id="PTHR31793">
    <property type="entry name" value="4-HYDROXYBENZOYL-COA THIOESTERASE FAMILY MEMBER"/>
    <property type="match status" value="1"/>
</dbReference>
<dbReference type="AlphaFoldDB" id="A0A7W5Y185"/>
<proteinExistence type="predicted"/>
<dbReference type="InterPro" id="IPR029069">
    <property type="entry name" value="HotDog_dom_sf"/>
</dbReference>